<feature type="compositionally biased region" description="Basic and acidic residues" evidence="7">
    <location>
        <begin position="1"/>
        <end position="12"/>
    </location>
</feature>
<feature type="transmembrane region" description="Helical" evidence="8">
    <location>
        <begin position="244"/>
        <end position="262"/>
    </location>
</feature>
<evidence type="ECO:0000256" key="3">
    <source>
        <dbReference type="ARBA" id="ARBA00022692"/>
    </source>
</evidence>
<feature type="domain" description="Major facilitator superfamily (MFS) profile" evidence="9">
    <location>
        <begin position="48"/>
        <end position="372"/>
    </location>
</feature>
<name>A0A9W4XNC0_9PLEO</name>
<protein>
    <recommendedName>
        <fullName evidence="9">Major facilitator superfamily (MFS) profile domain-containing protein</fullName>
    </recommendedName>
</protein>
<evidence type="ECO:0000313" key="11">
    <source>
        <dbReference type="Proteomes" id="UP001152607"/>
    </source>
</evidence>
<feature type="transmembrane region" description="Helical" evidence="8">
    <location>
        <begin position="170"/>
        <end position="189"/>
    </location>
</feature>
<reference evidence="10" key="1">
    <citation type="submission" date="2023-01" db="EMBL/GenBank/DDBJ databases">
        <authorList>
            <person name="Van Ghelder C."/>
            <person name="Rancurel C."/>
        </authorList>
    </citation>
    <scope>NUCLEOTIDE SEQUENCE</scope>
    <source>
        <strain evidence="10">CNCM I-4278</strain>
    </source>
</reference>
<evidence type="ECO:0000313" key="10">
    <source>
        <dbReference type="EMBL" id="CAI6337893.1"/>
    </source>
</evidence>
<comment type="caution">
    <text evidence="10">The sequence shown here is derived from an EMBL/GenBank/DDBJ whole genome shotgun (WGS) entry which is preliminary data.</text>
</comment>
<feature type="region of interest" description="Disordered" evidence="7">
    <location>
        <begin position="1"/>
        <end position="35"/>
    </location>
</feature>
<feature type="transmembrane region" description="Helical" evidence="8">
    <location>
        <begin position="309"/>
        <end position="334"/>
    </location>
</feature>
<feature type="compositionally biased region" description="Basic and acidic residues" evidence="7">
    <location>
        <begin position="19"/>
        <end position="35"/>
    </location>
</feature>
<keyword evidence="6" id="KW-0325">Glycoprotein</keyword>
<evidence type="ECO:0000256" key="4">
    <source>
        <dbReference type="ARBA" id="ARBA00022989"/>
    </source>
</evidence>
<dbReference type="InterPro" id="IPR036259">
    <property type="entry name" value="MFS_trans_sf"/>
</dbReference>
<evidence type="ECO:0000256" key="6">
    <source>
        <dbReference type="ARBA" id="ARBA00023180"/>
    </source>
</evidence>
<proteinExistence type="predicted"/>
<dbReference type="EMBL" id="CAOQHR010000007">
    <property type="protein sequence ID" value="CAI6337893.1"/>
    <property type="molecule type" value="Genomic_DNA"/>
</dbReference>
<evidence type="ECO:0000259" key="9">
    <source>
        <dbReference type="PROSITE" id="PS50850"/>
    </source>
</evidence>
<dbReference type="OrthoDB" id="10021397at2759"/>
<dbReference type="Gene3D" id="1.20.1720.10">
    <property type="entry name" value="Multidrug resistance protein D"/>
    <property type="match status" value="1"/>
</dbReference>
<sequence length="372" mass="40389">MTETKTPAKLDDGAAPLEDSPHQDVPTEKADSDPKATELNWGWRFWTIIASLCITSLLTAIESTVTSTALPTIANTLNSRESYVWFVNAIFLSSAVVQPLFGQLADVFGRRWPCIFTVAMFALGSGISGGSNSVAMLIAGRTLQGVGLGGVNVLLEIIVCDLVPMRKRGAILGIIFAVFSAGSSIGPLISGVIVDRASWRWTFYIGVPVAGAALVLLILFLHVEYEKETTIPQKLKRLDYTGNTLLVLAMVSLLIALTYGGTLHPWSSWRTIVPLVLGFLGMLGFHIYEASGYQSEPVMPPRLFANRTSLISFVLVFLHGMILYWVIYFLPVYFQGVLLGSPTRSGVQLLPTLIVLVPFAIIAGAHDCNRSV</sequence>
<dbReference type="PROSITE" id="PS50850">
    <property type="entry name" value="MFS"/>
    <property type="match status" value="1"/>
</dbReference>
<dbReference type="SUPFAM" id="SSF103473">
    <property type="entry name" value="MFS general substrate transporter"/>
    <property type="match status" value="1"/>
</dbReference>
<organism evidence="10 11">
    <name type="scientific">Periconia digitata</name>
    <dbReference type="NCBI Taxonomy" id="1303443"/>
    <lineage>
        <taxon>Eukaryota</taxon>
        <taxon>Fungi</taxon>
        <taxon>Dikarya</taxon>
        <taxon>Ascomycota</taxon>
        <taxon>Pezizomycotina</taxon>
        <taxon>Dothideomycetes</taxon>
        <taxon>Pleosporomycetidae</taxon>
        <taxon>Pleosporales</taxon>
        <taxon>Massarineae</taxon>
        <taxon>Periconiaceae</taxon>
        <taxon>Periconia</taxon>
    </lineage>
</organism>
<dbReference type="Pfam" id="PF07690">
    <property type="entry name" value="MFS_1"/>
    <property type="match status" value="1"/>
</dbReference>
<dbReference type="InterPro" id="IPR011701">
    <property type="entry name" value="MFS"/>
</dbReference>
<dbReference type="GO" id="GO:0022857">
    <property type="term" value="F:transmembrane transporter activity"/>
    <property type="evidence" value="ECO:0007669"/>
    <property type="project" value="InterPro"/>
</dbReference>
<evidence type="ECO:0000256" key="2">
    <source>
        <dbReference type="ARBA" id="ARBA00022448"/>
    </source>
</evidence>
<feature type="transmembrane region" description="Helical" evidence="8">
    <location>
        <begin position="114"/>
        <end position="139"/>
    </location>
</feature>
<keyword evidence="11" id="KW-1185">Reference proteome</keyword>
<evidence type="ECO:0000256" key="8">
    <source>
        <dbReference type="SAM" id="Phobius"/>
    </source>
</evidence>
<keyword evidence="4 8" id="KW-1133">Transmembrane helix</keyword>
<dbReference type="PANTHER" id="PTHR23501">
    <property type="entry name" value="MAJOR FACILITATOR SUPERFAMILY"/>
    <property type="match status" value="1"/>
</dbReference>
<keyword evidence="2" id="KW-0813">Transport</keyword>
<keyword evidence="5 8" id="KW-0472">Membrane</keyword>
<keyword evidence="3 8" id="KW-0812">Transmembrane</keyword>
<dbReference type="GO" id="GO:0005886">
    <property type="term" value="C:plasma membrane"/>
    <property type="evidence" value="ECO:0007669"/>
    <property type="project" value="TreeGrafter"/>
</dbReference>
<evidence type="ECO:0000256" key="7">
    <source>
        <dbReference type="SAM" id="MobiDB-lite"/>
    </source>
</evidence>
<feature type="transmembrane region" description="Helical" evidence="8">
    <location>
        <begin position="346"/>
        <end position="365"/>
    </location>
</feature>
<evidence type="ECO:0000256" key="1">
    <source>
        <dbReference type="ARBA" id="ARBA00004141"/>
    </source>
</evidence>
<dbReference type="InterPro" id="IPR020846">
    <property type="entry name" value="MFS_dom"/>
</dbReference>
<dbReference type="PANTHER" id="PTHR23501:SF187">
    <property type="entry name" value="MAJOR FACILITATOR SUPERFAMILY (MFS) PROFILE DOMAIN-CONTAINING PROTEIN"/>
    <property type="match status" value="1"/>
</dbReference>
<evidence type="ECO:0000256" key="5">
    <source>
        <dbReference type="ARBA" id="ARBA00023136"/>
    </source>
</evidence>
<gene>
    <name evidence="10" type="ORF">PDIGIT_LOCUS11011</name>
</gene>
<accession>A0A9W4XNC0</accession>
<comment type="subcellular location">
    <subcellularLocation>
        <location evidence="1">Membrane</location>
        <topology evidence="1">Multi-pass membrane protein</topology>
    </subcellularLocation>
</comment>
<dbReference type="AlphaFoldDB" id="A0A9W4XNC0"/>
<feature type="transmembrane region" description="Helical" evidence="8">
    <location>
        <begin position="83"/>
        <end position="102"/>
    </location>
</feature>
<feature type="transmembrane region" description="Helical" evidence="8">
    <location>
        <begin position="201"/>
        <end position="223"/>
    </location>
</feature>
<feature type="transmembrane region" description="Helical" evidence="8">
    <location>
        <begin position="268"/>
        <end position="288"/>
    </location>
</feature>
<dbReference type="PRINTS" id="PR01036">
    <property type="entry name" value="TCRTETB"/>
</dbReference>
<dbReference type="Proteomes" id="UP001152607">
    <property type="component" value="Unassembled WGS sequence"/>
</dbReference>